<dbReference type="Gene3D" id="3.20.20.80">
    <property type="entry name" value="Glycosidases"/>
    <property type="match status" value="1"/>
</dbReference>
<dbReference type="Proteomes" id="UP000027135">
    <property type="component" value="Unassembled WGS sequence"/>
</dbReference>
<gene>
    <name evidence="3" type="ORF">L798_06260</name>
</gene>
<name>A0A067R6Z9_ZOONE</name>
<dbReference type="SUPFAM" id="SSF57625">
    <property type="entry name" value="Invertebrate chitin-binding proteins"/>
    <property type="match status" value="1"/>
</dbReference>
<dbReference type="EMBL" id="KK852657">
    <property type="protein sequence ID" value="KDR19205.1"/>
    <property type="molecule type" value="Genomic_DNA"/>
</dbReference>
<accession>A0A067R6Z9</accession>
<organism evidence="3 4">
    <name type="scientific">Zootermopsis nevadensis</name>
    <name type="common">Dampwood termite</name>
    <dbReference type="NCBI Taxonomy" id="136037"/>
    <lineage>
        <taxon>Eukaryota</taxon>
        <taxon>Metazoa</taxon>
        <taxon>Ecdysozoa</taxon>
        <taxon>Arthropoda</taxon>
        <taxon>Hexapoda</taxon>
        <taxon>Insecta</taxon>
        <taxon>Pterygota</taxon>
        <taxon>Neoptera</taxon>
        <taxon>Polyneoptera</taxon>
        <taxon>Dictyoptera</taxon>
        <taxon>Blattodea</taxon>
        <taxon>Blattoidea</taxon>
        <taxon>Termitoidae</taxon>
        <taxon>Termopsidae</taxon>
        <taxon>Zootermopsis</taxon>
    </lineage>
</organism>
<protein>
    <recommendedName>
        <fullName evidence="2">Chitin-binding type-2 domain-containing protein</fullName>
    </recommendedName>
</protein>
<dbReference type="STRING" id="136037.A0A067R6Z9"/>
<dbReference type="Pfam" id="PF01607">
    <property type="entry name" value="CBM_14"/>
    <property type="match status" value="1"/>
</dbReference>
<evidence type="ECO:0000313" key="3">
    <source>
        <dbReference type="EMBL" id="KDR19205.1"/>
    </source>
</evidence>
<keyword evidence="4" id="KW-1185">Reference proteome</keyword>
<reference evidence="3 4" key="1">
    <citation type="journal article" date="2014" name="Nat. Commun.">
        <title>Molecular traces of alternative social organization in a termite genome.</title>
        <authorList>
            <person name="Terrapon N."/>
            <person name="Li C."/>
            <person name="Robertson H.M."/>
            <person name="Ji L."/>
            <person name="Meng X."/>
            <person name="Booth W."/>
            <person name="Chen Z."/>
            <person name="Childers C.P."/>
            <person name="Glastad K.M."/>
            <person name="Gokhale K."/>
            <person name="Gowin J."/>
            <person name="Gronenberg W."/>
            <person name="Hermansen R.A."/>
            <person name="Hu H."/>
            <person name="Hunt B.G."/>
            <person name="Huylmans A.K."/>
            <person name="Khalil S.M."/>
            <person name="Mitchell R.D."/>
            <person name="Munoz-Torres M.C."/>
            <person name="Mustard J.A."/>
            <person name="Pan H."/>
            <person name="Reese J.T."/>
            <person name="Scharf M.E."/>
            <person name="Sun F."/>
            <person name="Vogel H."/>
            <person name="Xiao J."/>
            <person name="Yang W."/>
            <person name="Yang Z."/>
            <person name="Yang Z."/>
            <person name="Zhou J."/>
            <person name="Zhu J."/>
            <person name="Brent C.S."/>
            <person name="Elsik C.G."/>
            <person name="Goodisman M.A."/>
            <person name="Liberles D.A."/>
            <person name="Roe R.M."/>
            <person name="Vargo E.L."/>
            <person name="Vilcinskas A."/>
            <person name="Wang J."/>
            <person name="Bornberg-Bauer E."/>
            <person name="Korb J."/>
            <person name="Zhang G."/>
            <person name="Liebig J."/>
        </authorList>
    </citation>
    <scope>NUCLEOTIDE SEQUENCE [LARGE SCALE GENOMIC DNA]</scope>
    <source>
        <tissue evidence="3">Whole organism</tissue>
    </source>
</reference>
<sequence length="171" mass="18396">MGFSRQVTLLCVVMMAVSGVIGNPARSKITIDVRYEILCDEDFGDIGALGDSKNCTQNSKLNSKTDAPVIIAESTTPEATEEVTDTTTEQATTETTTETTTFMTTTPTTPTTTSAPVTNGTFVCPNVGTYADPQDCHSYYRCDIISNPQHNTCIILTKYDPSTQGCSFGFC</sequence>
<dbReference type="AlphaFoldDB" id="A0A067R6Z9"/>
<dbReference type="InParanoid" id="A0A067R6Z9"/>
<evidence type="ECO:0000313" key="4">
    <source>
        <dbReference type="Proteomes" id="UP000027135"/>
    </source>
</evidence>
<evidence type="ECO:0000259" key="2">
    <source>
        <dbReference type="PROSITE" id="PS50940"/>
    </source>
</evidence>
<feature type="domain" description="Chitin-binding type-2" evidence="2">
    <location>
        <begin position="121"/>
        <end position="166"/>
    </location>
</feature>
<dbReference type="GO" id="GO:0008061">
    <property type="term" value="F:chitin binding"/>
    <property type="evidence" value="ECO:0007669"/>
    <property type="project" value="InterPro"/>
</dbReference>
<proteinExistence type="predicted"/>
<feature type="signal peptide" evidence="1">
    <location>
        <begin position="1"/>
        <end position="22"/>
    </location>
</feature>
<dbReference type="OrthoDB" id="8192351at2759"/>
<dbReference type="InterPro" id="IPR002557">
    <property type="entry name" value="Chitin-bd_dom"/>
</dbReference>
<keyword evidence="1" id="KW-0732">Signal</keyword>
<evidence type="ECO:0000256" key="1">
    <source>
        <dbReference type="SAM" id="SignalP"/>
    </source>
</evidence>
<dbReference type="InterPro" id="IPR036508">
    <property type="entry name" value="Chitin-bd_dom_sf"/>
</dbReference>
<dbReference type="PROSITE" id="PS50940">
    <property type="entry name" value="CHIT_BIND_II"/>
    <property type="match status" value="1"/>
</dbReference>
<dbReference type="GO" id="GO:0005576">
    <property type="term" value="C:extracellular region"/>
    <property type="evidence" value="ECO:0007669"/>
    <property type="project" value="InterPro"/>
</dbReference>
<feature type="chain" id="PRO_5001644815" description="Chitin-binding type-2 domain-containing protein" evidence="1">
    <location>
        <begin position="23"/>
        <end position="171"/>
    </location>
</feature>